<evidence type="ECO:0000313" key="2">
    <source>
        <dbReference type="EMBL" id="KAE9617256.1"/>
    </source>
</evidence>
<reference evidence="3" key="1">
    <citation type="journal article" date="2020" name="Nat. Commun.">
        <title>Genome sequence of the cluster root forming white lupin.</title>
        <authorList>
            <person name="Hufnagel B."/>
            <person name="Marques A."/>
            <person name="Soriano A."/>
            <person name="Marques L."/>
            <person name="Divol F."/>
            <person name="Doumas P."/>
            <person name="Sallet E."/>
            <person name="Mancinotti D."/>
            <person name="Carrere S."/>
            <person name="Marande W."/>
            <person name="Arribat S."/>
            <person name="Keller J."/>
            <person name="Huneau C."/>
            <person name="Blein T."/>
            <person name="Aime D."/>
            <person name="Laguerre M."/>
            <person name="Taylor J."/>
            <person name="Schubert V."/>
            <person name="Nelson M."/>
            <person name="Geu-Flores F."/>
            <person name="Crespi M."/>
            <person name="Gallardo-Guerrero K."/>
            <person name="Delaux P.-M."/>
            <person name="Salse J."/>
            <person name="Berges H."/>
            <person name="Guyot R."/>
            <person name="Gouzy J."/>
            <person name="Peret B."/>
        </authorList>
    </citation>
    <scope>NUCLEOTIDE SEQUENCE [LARGE SCALE GENOMIC DNA]</scope>
    <source>
        <strain evidence="3">cv. Amiga</strain>
    </source>
</reference>
<dbReference type="PANTHER" id="PTHR45642:SF52">
    <property type="entry name" value="GDSL-LIKE LIPASE_ACYLHYDROLASE"/>
    <property type="match status" value="1"/>
</dbReference>
<protein>
    <submittedName>
        <fullName evidence="2">Putative triacylglycerol lipase</fullName>
    </submittedName>
</protein>
<dbReference type="GO" id="GO:0005576">
    <property type="term" value="C:extracellular region"/>
    <property type="evidence" value="ECO:0007669"/>
    <property type="project" value="TreeGrafter"/>
</dbReference>
<comment type="similarity">
    <text evidence="1">Belongs to the 'GDSL' lipolytic enzyme family.</text>
</comment>
<dbReference type="Gene3D" id="3.40.50.1110">
    <property type="entry name" value="SGNH hydrolase"/>
    <property type="match status" value="1"/>
</dbReference>
<dbReference type="Pfam" id="PF00657">
    <property type="entry name" value="Lipase_GDSL"/>
    <property type="match status" value="1"/>
</dbReference>
<dbReference type="Proteomes" id="UP000447434">
    <property type="component" value="Chromosome 3"/>
</dbReference>
<evidence type="ECO:0000313" key="3">
    <source>
        <dbReference type="Proteomes" id="UP000447434"/>
    </source>
</evidence>
<proteinExistence type="inferred from homology"/>
<dbReference type="PANTHER" id="PTHR45642">
    <property type="entry name" value="GDSL ESTERASE/LIPASE EXL3"/>
    <property type="match status" value="1"/>
</dbReference>
<comment type="caution">
    <text evidence="2">The sequence shown here is derived from an EMBL/GenBank/DDBJ whole genome shotgun (WGS) entry which is preliminary data.</text>
</comment>
<dbReference type="AlphaFoldDB" id="A0A6A4QVI7"/>
<name>A0A6A4QVI7_LUPAL</name>
<dbReference type="SUPFAM" id="SSF52266">
    <property type="entry name" value="SGNH hydrolase"/>
    <property type="match status" value="1"/>
</dbReference>
<sequence>MKEIYELGARHVWVFSTLPLGCLPGGRASAGQVTCNEVENGLATQFNGLLQKGVDSIKTTTPDYDVQFVDVYTPLRNIVANPSASGFTNEQNGCCGGTAVASGELCAPFTGQCSDPSTYVFWDFAHPTQRTYEIIVSNILQQHK</sequence>
<dbReference type="GO" id="GO:0016788">
    <property type="term" value="F:hydrolase activity, acting on ester bonds"/>
    <property type="evidence" value="ECO:0007669"/>
    <property type="project" value="InterPro"/>
</dbReference>
<organism evidence="2 3">
    <name type="scientific">Lupinus albus</name>
    <name type="common">White lupine</name>
    <name type="synonym">Lupinus termis</name>
    <dbReference type="NCBI Taxonomy" id="3870"/>
    <lineage>
        <taxon>Eukaryota</taxon>
        <taxon>Viridiplantae</taxon>
        <taxon>Streptophyta</taxon>
        <taxon>Embryophyta</taxon>
        <taxon>Tracheophyta</taxon>
        <taxon>Spermatophyta</taxon>
        <taxon>Magnoliopsida</taxon>
        <taxon>eudicotyledons</taxon>
        <taxon>Gunneridae</taxon>
        <taxon>Pentapetalae</taxon>
        <taxon>rosids</taxon>
        <taxon>fabids</taxon>
        <taxon>Fabales</taxon>
        <taxon>Fabaceae</taxon>
        <taxon>Papilionoideae</taxon>
        <taxon>50 kb inversion clade</taxon>
        <taxon>genistoids sensu lato</taxon>
        <taxon>core genistoids</taxon>
        <taxon>Genisteae</taxon>
        <taxon>Lupinus</taxon>
    </lineage>
</organism>
<dbReference type="EMBL" id="WOCE01000003">
    <property type="protein sequence ID" value="KAE9617256.1"/>
    <property type="molecule type" value="Genomic_DNA"/>
</dbReference>
<evidence type="ECO:0000256" key="1">
    <source>
        <dbReference type="ARBA" id="ARBA00008668"/>
    </source>
</evidence>
<dbReference type="InterPro" id="IPR001087">
    <property type="entry name" value="GDSL"/>
</dbReference>
<accession>A0A6A4QVI7</accession>
<dbReference type="InterPro" id="IPR050592">
    <property type="entry name" value="GDSL_lipolytic_enzyme"/>
</dbReference>
<dbReference type="OrthoDB" id="1600564at2759"/>
<keyword evidence="3" id="KW-1185">Reference proteome</keyword>
<gene>
    <name evidence="2" type="ORF">Lalb_Chr03g0033481</name>
</gene>
<dbReference type="InterPro" id="IPR036514">
    <property type="entry name" value="SGNH_hydro_sf"/>
</dbReference>